<reference evidence="1 2" key="1">
    <citation type="submission" date="2020-08" db="EMBL/GenBank/DDBJ databases">
        <authorList>
            <person name="Koutsovoulos G."/>
            <person name="Danchin GJ E."/>
        </authorList>
    </citation>
    <scope>NUCLEOTIDE SEQUENCE [LARGE SCALE GENOMIC DNA]</scope>
</reference>
<gene>
    <name evidence="1" type="ORF">MENT_LOCUS37727</name>
</gene>
<sequence length="49" mass="5836">MTRFFGWTSERQIRKPDIQKRIEQCEFNARVSNTHTKVLLMLLKTGLGR</sequence>
<comment type="caution">
    <text evidence="1">The sequence shown here is derived from an EMBL/GenBank/DDBJ whole genome shotgun (WGS) entry which is preliminary data.</text>
</comment>
<accession>A0A6V7WEA7</accession>
<dbReference type="EMBL" id="CAJEWN010000540">
    <property type="protein sequence ID" value="CAD2185309.1"/>
    <property type="molecule type" value="Genomic_DNA"/>
</dbReference>
<dbReference type="Proteomes" id="UP000580250">
    <property type="component" value="Unassembled WGS sequence"/>
</dbReference>
<protein>
    <submittedName>
        <fullName evidence="1">Uncharacterized protein</fullName>
    </submittedName>
</protein>
<name>A0A6V7WEA7_MELEN</name>
<evidence type="ECO:0000313" key="2">
    <source>
        <dbReference type="Proteomes" id="UP000580250"/>
    </source>
</evidence>
<evidence type="ECO:0000313" key="1">
    <source>
        <dbReference type="EMBL" id="CAD2185309.1"/>
    </source>
</evidence>
<organism evidence="1 2">
    <name type="scientific">Meloidogyne enterolobii</name>
    <name type="common">Root-knot nematode worm</name>
    <name type="synonym">Meloidogyne mayaguensis</name>
    <dbReference type="NCBI Taxonomy" id="390850"/>
    <lineage>
        <taxon>Eukaryota</taxon>
        <taxon>Metazoa</taxon>
        <taxon>Ecdysozoa</taxon>
        <taxon>Nematoda</taxon>
        <taxon>Chromadorea</taxon>
        <taxon>Rhabditida</taxon>
        <taxon>Tylenchina</taxon>
        <taxon>Tylenchomorpha</taxon>
        <taxon>Tylenchoidea</taxon>
        <taxon>Meloidogynidae</taxon>
        <taxon>Meloidogyninae</taxon>
        <taxon>Meloidogyne</taxon>
    </lineage>
</organism>
<proteinExistence type="predicted"/>
<dbReference type="AlphaFoldDB" id="A0A6V7WEA7"/>